<evidence type="ECO:0000313" key="1">
    <source>
        <dbReference type="EMBL" id="MCD7456439.1"/>
    </source>
</evidence>
<keyword evidence="1" id="KW-0808">Transferase</keyword>
<comment type="caution">
    <text evidence="1">The sequence shown here is derived from an EMBL/GenBank/DDBJ whole genome shotgun (WGS) entry which is preliminary data.</text>
</comment>
<accession>A0ABS8SCD3</accession>
<dbReference type="Proteomes" id="UP000823775">
    <property type="component" value="Unassembled WGS sequence"/>
</dbReference>
<dbReference type="EMBL" id="JACEIK010000402">
    <property type="protein sequence ID" value="MCD7456439.1"/>
    <property type="molecule type" value="Genomic_DNA"/>
</dbReference>
<gene>
    <name evidence="1" type="primary">M3KE1_4</name>
    <name evidence="1" type="ORF">HAX54_031743</name>
</gene>
<dbReference type="GO" id="GO:0016301">
    <property type="term" value="F:kinase activity"/>
    <property type="evidence" value="ECO:0007669"/>
    <property type="project" value="UniProtKB-KW"/>
</dbReference>
<name>A0ABS8SCD3_DATST</name>
<dbReference type="InterPro" id="IPR016024">
    <property type="entry name" value="ARM-type_fold"/>
</dbReference>
<keyword evidence="2" id="KW-1185">Reference proteome</keyword>
<evidence type="ECO:0000313" key="2">
    <source>
        <dbReference type="Proteomes" id="UP000823775"/>
    </source>
</evidence>
<dbReference type="SUPFAM" id="SSF48371">
    <property type="entry name" value="ARM repeat"/>
    <property type="match status" value="1"/>
</dbReference>
<reference evidence="1 2" key="1">
    <citation type="journal article" date="2021" name="BMC Genomics">
        <title>Datura genome reveals duplications of psychoactive alkaloid biosynthetic genes and high mutation rate following tissue culture.</title>
        <authorList>
            <person name="Rajewski A."/>
            <person name="Carter-House D."/>
            <person name="Stajich J."/>
            <person name="Litt A."/>
        </authorList>
    </citation>
    <scope>NUCLEOTIDE SEQUENCE [LARGE SCALE GENOMIC DNA]</scope>
    <source>
        <strain evidence="1">AR-01</strain>
    </source>
</reference>
<organism evidence="1 2">
    <name type="scientific">Datura stramonium</name>
    <name type="common">Jimsonweed</name>
    <name type="synonym">Common thornapple</name>
    <dbReference type="NCBI Taxonomy" id="4076"/>
    <lineage>
        <taxon>Eukaryota</taxon>
        <taxon>Viridiplantae</taxon>
        <taxon>Streptophyta</taxon>
        <taxon>Embryophyta</taxon>
        <taxon>Tracheophyta</taxon>
        <taxon>Spermatophyta</taxon>
        <taxon>Magnoliopsida</taxon>
        <taxon>eudicotyledons</taxon>
        <taxon>Gunneridae</taxon>
        <taxon>Pentapetalae</taxon>
        <taxon>asterids</taxon>
        <taxon>lamiids</taxon>
        <taxon>Solanales</taxon>
        <taxon>Solanaceae</taxon>
        <taxon>Solanoideae</taxon>
        <taxon>Datureae</taxon>
        <taxon>Datura</taxon>
    </lineage>
</organism>
<sequence length="117" mass="12880">MESESGPPNGGDLLSIMMGVLKEDVIDMDGLAVEFSKLVSTLRTDEPEDVIVSACQKLIAFFHQRPDQKLVFVTQHGLLPLMELLEVMCSVLQVLNLIVQDNTDSQENACLVGFRSS</sequence>
<keyword evidence="1" id="KW-0418">Kinase</keyword>
<protein>
    <submittedName>
        <fullName evidence="1">MAP3K epsilon protein kinase 1</fullName>
    </submittedName>
</protein>
<proteinExistence type="predicted"/>